<feature type="transmembrane region" description="Helical" evidence="7">
    <location>
        <begin position="79"/>
        <end position="102"/>
    </location>
</feature>
<dbReference type="PANTHER" id="PTHR30250:SF10">
    <property type="entry name" value="LIPOPOLYSACCHARIDE BIOSYNTHESIS PROTEIN WZXC"/>
    <property type="match status" value="1"/>
</dbReference>
<accession>A0A4Y6Q202</accession>
<dbReference type="InterPro" id="IPR050833">
    <property type="entry name" value="Poly_Biosynth_Transport"/>
</dbReference>
<evidence type="ECO:0000256" key="7">
    <source>
        <dbReference type="SAM" id="Phobius"/>
    </source>
</evidence>
<evidence type="ECO:0000256" key="5">
    <source>
        <dbReference type="ARBA" id="ARBA00022989"/>
    </source>
</evidence>
<dbReference type="Pfam" id="PF13440">
    <property type="entry name" value="Polysacc_synt_3"/>
    <property type="match status" value="1"/>
</dbReference>
<evidence type="ECO:0000256" key="6">
    <source>
        <dbReference type="ARBA" id="ARBA00023136"/>
    </source>
</evidence>
<evidence type="ECO:0000256" key="2">
    <source>
        <dbReference type="ARBA" id="ARBA00007430"/>
    </source>
</evidence>
<feature type="transmembrane region" description="Helical" evidence="7">
    <location>
        <begin position="357"/>
        <end position="376"/>
    </location>
</feature>
<dbReference type="RefSeq" id="WP_141201006.1">
    <property type="nucleotide sequence ID" value="NZ_CP041186.1"/>
</dbReference>
<name>A0A4Y6Q202_PERCE</name>
<evidence type="ECO:0000256" key="4">
    <source>
        <dbReference type="ARBA" id="ARBA00022692"/>
    </source>
</evidence>
<dbReference type="OrthoDB" id="8538786at2"/>
<feature type="transmembrane region" description="Helical" evidence="7">
    <location>
        <begin position="412"/>
        <end position="431"/>
    </location>
</feature>
<keyword evidence="5 7" id="KW-1133">Transmembrane helix</keyword>
<evidence type="ECO:0000256" key="1">
    <source>
        <dbReference type="ARBA" id="ARBA00004651"/>
    </source>
</evidence>
<accession>A0A5B8YGM9</accession>
<evidence type="ECO:0000256" key="3">
    <source>
        <dbReference type="ARBA" id="ARBA00022475"/>
    </source>
</evidence>
<dbReference type="Proteomes" id="UP000315995">
    <property type="component" value="Chromosome"/>
</dbReference>
<feature type="transmembrane region" description="Helical" evidence="7">
    <location>
        <begin position="43"/>
        <end position="67"/>
    </location>
</feature>
<dbReference type="GO" id="GO:0005886">
    <property type="term" value="C:plasma membrane"/>
    <property type="evidence" value="ECO:0007669"/>
    <property type="project" value="UniProtKB-SubCell"/>
</dbReference>
<dbReference type="PANTHER" id="PTHR30250">
    <property type="entry name" value="PST FAMILY PREDICTED COLANIC ACID TRANSPORTER"/>
    <property type="match status" value="1"/>
</dbReference>
<feature type="transmembrane region" description="Helical" evidence="7">
    <location>
        <begin position="20"/>
        <end position="37"/>
    </location>
</feature>
<sequence length="503" mass="54952">MSLIDKTIRGIAWSTAGKIFAQVFGFVLSIVLARLLVPEDYGLWGMIVVIVNFITLFGELGFGAALIQRKEIDERHLSSVFWLNVVVGVVLAALLALSAPAIAEFYEQPLLVDLTRIVALNFLVAPLNMVQRAIFNREMWFKQLAVVDSVKVVIAGCVAVGMALTGWGVWSLVGQSVTITVVSAIALWFASDWRPSFTFDRHALGDLLGFSANLFGFKTINYWARQVDDVLIGKVMGASALGVYTLAYSTMMVPLKEVTHVLSGVMFPALSKIQDDPARVKGIYLRAISMIALITFPMMLLLWASADVFILTVYGEKWAGAISILEIYCFVGLYQSIGTSVGWLYKSQGRTDLMFKYGLVASILIIVSILIGVYIGTVEAVAISYAIMTGGVLIYPQFMIPGKLVGMRFREVIGAVASIFGCAALAAAAIWGLGTQLPETWPAWAQFVTQAVSGILLYLGIIHTLKIAAYVELRDFIREQLAKKRGKTDDIDRGDADKDEGAQ</sequence>
<gene>
    <name evidence="8" type="ORF">FIV42_28605</name>
</gene>
<protein>
    <submittedName>
        <fullName evidence="8">MOP flippase family protein</fullName>
    </submittedName>
</protein>
<keyword evidence="4 7" id="KW-0812">Transmembrane</keyword>
<feature type="transmembrane region" description="Helical" evidence="7">
    <location>
        <begin position="114"/>
        <end position="135"/>
    </location>
</feature>
<dbReference type="EMBL" id="CP041186">
    <property type="protein sequence ID" value="QDG54562.1"/>
    <property type="molecule type" value="Genomic_DNA"/>
</dbReference>
<feature type="transmembrane region" description="Helical" evidence="7">
    <location>
        <begin position="283"/>
        <end position="306"/>
    </location>
</feature>
<keyword evidence="3" id="KW-1003">Cell membrane</keyword>
<proteinExistence type="inferred from homology"/>
<reference evidence="8 9" key="1">
    <citation type="submission" date="2019-06" db="EMBL/GenBank/DDBJ databases">
        <title>Persicimonas caeni gen. nov., sp. nov., a predatory bacterium isolated from solar saltern.</title>
        <authorList>
            <person name="Wang S."/>
        </authorList>
    </citation>
    <scope>NUCLEOTIDE SEQUENCE [LARGE SCALE GENOMIC DNA]</scope>
    <source>
        <strain evidence="8 9">YN101</strain>
    </source>
</reference>
<feature type="transmembrane region" description="Helical" evidence="7">
    <location>
        <begin position="144"/>
        <end position="164"/>
    </location>
</feature>
<evidence type="ECO:0000313" key="9">
    <source>
        <dbReference type="Proteomes" id="UP000315995"/>
    </source>
</evidence>
<dbReference type="CDD" id="cd13127">
    <property type="entry name" value="MATE_tuaB_like"/>
    <property type="match status" value="1"/>
</dbReference>
<feature type="transmembrane region" description="Helical" evidence="7">
    <location>
        <begin position="443"/>
        <end position="465"/>
    </location>
</feature>
<keyword evidence="9" id="KW-1185">Reference proteome</keyword>
<comment type="similarity">
    <text evidence="2">Belongs to the polysaccharide synthase family.</text>
</comment>
<comment type="subcellular location">
    <subcellularLocation>
        <location evidence="1">Cell membrane</location>
        <topology evidence="1">Multi-pass membrane protein</topology>
    </subcellularLocation>
</comment>
<dbReference type="AlphaFoldDB" id="A0A4Y6Q202"/>
<evidence type="ECO:0000313" key="8">
    <source>
        <dbReference type="EMBL" id="QDG54562.1"/>
    </source>
</evidence>
<feature type="transmembrane region" description="Helical" evidence="7">
    <location>
        <begin position="382"/>
        <end position="400"/>
    </location>
</feature>
<dbReference type="NCBIfam" id="NF007773">
    <property type="entry name" value="PRK10459.1"/>
    <property type="match status" value="1"/>
</dbReference>
<organism evidence="8 9">
    <name type="scientific">Persicimonas caeni</name>
    <dbReference type="NCBI Taxonomy" id="2292766"/>
    <lineage>
        <taxon>Bacteria</taxon>
        <taxon>Deltaproteobacteria</taxon>
        <taxon>Bradymonadales</taxon>
        <taxon>Bradymonadaceae</taxon>
        <taxon>Persicimonas</taxon>
    </lineage>
</organism>
<keyword evidence="6 7" id="KW-0472">Membrane</keyword>
<feature type="transmembrane region" description="Helical" evidence="7">
    <location>
        <begin position="318"/>
        <end position="345"/>
    </location>
</feature>
<feature type="transmembrane region" description="Helical" evidence="7">
    <location>
        <begin position="170"/>
        <end position="191"/>
    </location>
</feature>